<evidence type="ECO:0000313" key="2">
    <source>
        <dbReference type="EMBL" id="MBD7943242.1"/>
    </source>
</evidence>
<feature type="transmembrane region" description="Helical" evidence="1">
    <location>
        <begin position="62"/>
        <end position="84"/>
    </location>
</feature>
<dbReference type="RefSeq" id="WP_191696608.1">
    <property type="nucleotide sequence ID" value="NZ_JACSQO010000001.1"/>
</dbReference>
<proteinExistence type="predicted"/>
<keyword evidence="1" id="KW-0472">Membrane</keyword>
<evidence type="ECO:0000256" key="1">
    <source>
        <dbReference type="SAM" id="Phobius"/>
    </source>
</evidence>
<comment type="caution">
    <text evidence="2">The sequence shown here is derived from an EMBL/GenBank/DDBJ whole genome shotgun (WGS) entry which is preliminary data.</text>
</comment>
<dbReference type="EMBL" id="JACSQO010000001">
    <property type="protein sequence ID" value="MBD7943242.1"/>
    <property type="molecule type" value="Genomic_DNA"/>
</dbReference>
<accession>A0ABR8R6F5</accession>
<name>A0ABR8R6F5_9BACI</name>
<feature type="transmembrane region" description="Helical" evidence="1">
    <location>
        <begin position="37"/>
        <end position="56"/>
    </location>
</feature>
<keyword evidence="3" id="KW-1185">Reference proteome</keyword>
<organism evidence="2 3">
    <name type="scientific">Psychrobacillus faecigallinarum</name>
    <dbReference type="NCBI Taxonomy" id="2762235"/>
    <lineage>
        <taxon>Bacteria</taxon>
        <taxon>Bacillati</taxon>
        <taxon>Bacillota</taxon>
        <taxon>Bacilli</taxon>
        <taxon>Bacillales</taxon>
        <taxon>Bacillaceae</taxon>
        <taxon>Psychrobacillus</taxon>
    </lineage>
</organism>
<sequence length="85" mass="9537">MNEASLVSGVLFFVCFIGLILVIGVKESSLPKEHSTISSAPFWLNLIIVAMSYLPYRVWKLINVIFLLLLTILFGYLFLTTLGIN</sequence>
<gene>
    <name evidence="2" type="ORF">H9650_03850</name>
</gene>
<keyword evidence="1" id="KW-1133">Transmembrane helix</keyword>
<feature type="transmembrane region" description="Helical" evidence="1">
    <location>
        <begin position="6"/>
        <end position="25"/>
    </location>
</feature>
<evidence type="ECO:0000313" key="3">
    <source>
        <dbReference type="Proteomes" id="UP000640786"/>
    </source>
</evidence>
<keyword evidence="1" id="KW-0812">Transmembrane</keyword>
<protein>
    <submittedName>
        <fullName evidence="2">Uncharacterized protein</fullName>
    </submittedName>
</protein>
<reference evidence="2 3" key="1">
    <citation type="submission" date="2020-08" db="EMBL/GenBank/DDBJ databases">
        <title>A Genomic Blueprint of the Chicken Gut Microbiome.</title>
        <authorList>
            <person name="Gilroy R."/>
            <person name="Ravi A."/>
            <person name="Getino M."/>
            <person name="Pursley I."/>
            <person name="Horton D.L."/>
            <person name="Alikhan N.-F."/>
            <person name="Baker D."/>
            <person name="Gharbi K."/>
            <person name="Hall N."/>
            <person name="Watson M."/>
            <person name="Adriaenssens E.M."/>
            <person name="Foster-Nyarko E."/>
            <person name="Jarju S."/>
            <person name="Secka A."/>
            <person name="Antonio M."/>
            <person name="Oren A."/>
            <person name="Chaudhuri R."/>
            <person name="La Ragione R.M."/>
            <person name="Hildebrand F."/>
            <person name="Pallen M.J."/>
        </authorList>
    </citation>
    <scope>NUCLEOTIDE SEQUENCE [LARGE SCALE GENOMIC DNA]</scope>
    <source>
        <strain evidence="2 3">Sa2BUA9</strain>
    </source>
</reference>
<dbReference type="Proteomes" id="UP000640786">
    <property type="component" value="Unassembled WGS sequence"/>
</dbReference>